<dbReference type="HOGENOM" id="CLU_438333_0_0_1"/>
<dbReference type="PANTHER" id="PTHR37028">
    <property type="entry name" value="UNNAMED PRODUCT-RELATED"/>
    <property type="match status" value="1"/>
</dbReference>
<feature type="region of interest" description="Disordered" evidence="1">
    <location>
        <begin position="332"/>
        <end position="362"/>
    </location>
</feature>
<proteinExistence type="predicted"/>
<feature type="compositionally biased region" description="Polar residues" evidence="1">
    <location>
        <begin position="157"/>
        <end position="169"/>
    </location>
</feature>
<feature type="compositionally biased region" description="Polar residues" evidence="1">
    <location>
        <begin position="62"/>
        <end position="74"/>
    </location>
</feature>
<organism evidence="2">
    <name type="scientific">Albugo laibachii Nc14</name>
    <dbReference type="NCBI Taxonomy" id="890382"/>
    <lineage>
        <taxon>Eukaryota</taxon>
        <taxon>Sar</taxon>
        <taxon>Stramenopiles</taxon>
        <taxon>Oomycota</taxon>
        <taxon>Peronosporomycetes</taxon>
        <taxon>Albuginales</taxon>
        <taxon>Albuginaceae</taxon>
        <taxon>Albugo</taxon>
    </lineage>
</organism>
<evidence type="ECO:0000256" key="1">
    <source>
        <dbReference type="SAM" id="MobiDB-lite"/>
    </source>
</evidence>
<gene>
    <name evidence="2" type="primary">AlNc14C95G5824</name>
    <name evidence="2" type="ORF">ALNC14_066050</name>
</gene>
<feature type="region of interest" description="Disordered" evidence="1">
    <location>
        <begin position="247"/>
        <end position="317"/>
    </location>
</feature>
<dbReference type="EMBL" id="FR824140">
    <property type="protein sequence ID" value="CCA20462.1"/>
    <property type="molecule type" value="Genomic_DNA"/>
</dbReference>
<feature type="compositionally biased region" description="Basic and acidic residues" evidence="1">
    <location>
        <begin position="280"/>
        <end position="294"/>
    </location>
</feature>
<protein>
    <submittedName>
        <fullName evidence="2">Uncharacterized protein AlNc14C95G5824</fullName>
    </submittedName>
</protein>
<feature type="region of interest" description="Disordered" evidence="1">
    <location>
        <begin position="55"/>
        <end position="74"/>
    </location>
</feature>
<name>F0WGU7_9STRA</name>
<feature type="compositionally biased region" description="Basic and acidic residues" evidence="1">
    <location>
        <begin position="305"/>
        <end position="317"/>
    </location>
</feature>
<feature type="compositionally biased region" description="Basic and acidic residues" evidence="1">
    <location>
        <begin position="172"/>
        <end position="200"/>
    </location>
</feature>
<reference evidence="2" key="2">
    <citation type="submission" date="2011-02" db="EMBL/GenBank/DDBJ databases">
        <authorList>
            <person name="MacLean D."/>
        </authorList>
    </citation>
    <scope>NUCLEOTIDE SEQUENCE</scope>
</reference>
<accession>F0WGU7</accession>
<dbReference type="PANTHER" id="PTHR37028:SF4">
    <property type="entry name" value="ALMS MOTIF DOMAIN-CONTAINING PROTEIN"/>
    <property type="match status" value="1"/>
</dbReference>
<feature type="compositionally biased region" description="Polar residues" evidence="1">
    <location>
        <begin position="571"/>
        <end position="588"/>
    </location>
</feature>
<dbReference type="AlphaFoldDB" id="F0WGU7"/>
<feature type="region of interest" description="Disordered" evidence="1">
    <location>
        <begin position="112"/>
        <end position="227"/>
    </location>
</feature>
<evidence type="ECO:0000313" key="2">
    <source>
        <dbReference type="EMBL" id="CCA20462.1"/>
    </source>
</evidence>
<feature type="region of interest" description="Disordered" evidence="1">
    <location>
        <begin position="530"/>
        <end position="595"/>
    </location>
</feature>
<sequence>MESLLFSSMPQPNDVEGTQNVMEYDPKHQVNRPPVPIEVKFDCNDINRSQEEILDEEALDESANSPNSTLSCGTITIEPSCIDTTVASLNEDGDGDGEPLLTEQLKELKIVSAKNVESLDRLEEEERSQNIVTSDQQGTSSRSKHKRKQAEPRTKSGNESSHASSNQYRYENLYRDAQLKEEKRQEKKKELQEKEHEKCSFRPKINTTKFRSKPSRPLYDAEREKEKRKLLEQKKIDAELCNCTFQPTVKRKSSKGNDATSGSKTDAFDRLYQTSYAKKSTMDKLKNDQEERLKSQSSRPRTKKVTRDAADKKPFHERLYSKDYKQKLVAEREQRKMQKEAQFSFKPRISSNAEELRNKEKDETKHKSIFERLYEDKDRIKEKQELGEELKARKQLEACTFRPLIEGDKATHASPESNKPVWERLLSVDKNIIIEEREKLKEKIELKDCTFRPNITPPKSSIREAIKPGERSIEKKGLEKLAVILEKQPQPLNVVEIEQDAATKDAKAGSHRSVSIRDIVKFSKLMLAEESSATSKDAPAPDESSQVTPRKEDLELASCPPARNAIDAVSQGDQVPNDQVIQQPQATESEVPDMTRSLSAVDDYQHWTEQMGAKLGGDLHADES</sequence>
<reference evidence="2" key="1">
    <citation type="journal article" date="2011" name="PLoS Biol.">
        <title>Gene gain and loss during evolution of obligate parasitism in the white rust pathogen of Arabidopsis thaliana.</title>
        <authorList>
            <person name="Kemen E."/>
            <person name="Gardiner A."/>
            <person name="Schultz-Larsen T."/>
            <person name="Kemen A.C."/>
            <person name="Balmuth A.L."/>
            <person name="Robert-Seilaniantz A."/>
            <person name="Bailey K."/>
            <person name="Holub E."/>
            <person name="Studholme D.J."/>
            <person name="Maclean D."/>
            <person name="Jones J.D."/>
        </authorList>
    </citation>
    <scope>NUCLEOTIDE SEQUENCE</scope>
</reference>
<feature type="compositionally biased region" description="Polar residues" evidence="1">
    <location>
        <begin position="129"/>
        <end position="141"/>
    </location>
</feature>